<accession>A0A2S7X1K4</accession>
<keyword evidence="1" id="KW-0472">Membrane</keyword>
<comment type="caution">
    <text evidence="2">The sequence shown here is derived from an EMBL/GenBank/DDBJ whole genome shotgun (WGS) entry which is preliminary data.</text>
</comment>
<sequence>MQLALYRHKFLRWPLILVCWVIFVCAANNIGLLSSCSLPLGESVSNSAQQIQAEQQDKNGLTDKCDLSGHLVHFEQHQVGDHALIMQIFIVLLVIGLLLSFSYTSLFTEPILHKGRRLHLKLCVFRE</sequence>
<dbReference type="OrthoDB" id="5902101at2"/>
<feature type="transmembrane region" description="Helical" evidence="1">
    <location>
        <begin position="12"/>
        <end position="33"/>
    </location>
</feature>
<dbReference type="AlphaFoldDB" id="A0A2S7X1K4"/>
<name>A0A2S7X1K4_9GAMM</name>
<reference evidence="2 3" key="1">
    <citation type="submission" date="2016-12" db="EMBL/GenBank/DDBJ databases">
        <title>Diversity of luminous bacteria.</title>
        <authorList>
            <person name="Yoshizawa S."/>
            <person name="Kogure K."/>
        </authorList>
    </citation>
    <scope>NUCLEOTIDE SEQUENCE [LARGE SCALE GENOMIC DNA]</scope>
    <source>
        <strain evidence="2 3">NBRC 105001</strain>
    </source>
</reference>
<evidence type="ECO:0000256" key="1">
    <source>
        <dbReference type="SAM" id="Phobius"/>
    </source>
</evidence>
<keyword evidence="1" id="KW-1133">Transmembrane helix</keyword>
<keyword evidence="1" id="KW-0812">Transmembrane</keyword>
<dbReference type="Proteomes" id="UP000239273">
    <property type="component" value="Unassembled WGS sequence"/>
</dbReference>
<evidence type="ECO:0000313" key="3">
    <source>
        <dbReference type="Proteomes" id="UP000239273"/>
    </source>
</evidence>
<dbReference type="EMBL" id="MSCP01000004">
    <property type="protein sequence ID" value="PQJ83838.1"/>
    <property type="molecule type" value="Genomic_DNA"/>
</dbReference>
<organism evidence="2 3">
    <name type="scientific">Aliivibrio sifiae</name>
    <dbReference type="NCBI Taxonomy" id="566293"/>
    <lineage>
        <taxon>Bacteria</taxon>
        <taxon>Pseudomonadati</taxon>
        <taxon>Pseudomonadota</taxon>
        <taxon>Gammaproteobacteria</taxon>
        <taxon>Vibrionales</taxon>
        <taxon>Vibrionaceae</taxon>
        <taxon>Aliivibrio</taxon>
    </lineage>
</organism>
<proteinExistence type="predicted"/>
<gene>
    <name evidence="2" type="ORF">BTO23_20285</name>
</gene>
<feature type="transmembrane region" description="Helical" evidence="1">
    <location>
        <begin position="84"/>
        <end position="107"/>
    </location>
</feature>
<protein>
    <submittedName>
        <fullName evidence="2">Copper resistance protein</fullName>
    </submittedName>
</protein>
<evidence type="ECO:0000313" key="2">
    <source>
        <dbReference type="EMBL" id="PQJ83838.1"/>
    </source>
</evidence>